<reference evidence="4" key="1">
    <citation type="submission" date="2022-08" db="EMBL/GenBank/DDBJ databases">
        <authorList>
            <person name="Marques A."/>
        </authorList>
    </citation>
    <scope>NUCLEOTIDE SEQUENCE</scope>
    <source>
        <strain evidence="4">RhyPub2mFocal</strain>
        <tissue evidence="4">Leaves</tissue>
    </source>
</reference>
<dbReference type="AlphaFoldDB" id="A0AAV8BQT7"/>
<comment type="caution">
    <text evidence="4">The sequence shown here is derived from an EMBL/GenBank/DDBJ whole genome shotgun (WGS) entry which is preliminary data.</text>
</comment>
<dbReference type="InterPro" id="IPR032675">
    <property type="entry name" value="LRR_dom_sf"/>
</dbReference>
<dbReference type="EMBL" id="JAMFTS010000005">
    <property type="protein sequence ID" value="KAJ4745309.1"/>
    <property type="molecule type" value="Genomic_DNA"/>
</dbReference>
<keyword evidence="4" id="KW-0808">Transferase</keyword>
<keyword evidence="3" id="KW-1133">Transmembrane helix</keyword>
<dbReference type="PRINTS" id="PR00019">
    <property type="entry name" value="LEURICHRPT"/>
</dbReference>
<organism evidence="4 5">
    <name type="scientific">Rhynchospora pubera</name>
    <dbReference type="NCBI Taxonomy" id="906938"/>
    <lineage>
        <taxon>Eukaryota</taxon>
        <taxon>Viridiplantae</taxon>
        <taxon>Streptophyta</taxon>
        <taxon>Embryophyta</taxon>
        <taxon>Tracheophyta</taxon>
        <taxon>Spermatophyta</taxon>
        <taxon>Magnoliopsida</taxon>
        <taxon>Liliopsida</taxon>
        <taxon>Poales</taxon>
        <taxon>Cyperaceae</taxon>
        <taxon>Cyperoideae</taxon>
        <taxon>Rhynchosporeae</taxon>
        <taxon>Rhynchospora</taxon>
    </lineage>
</organism>
<evidence type="ECO:0000256" key="1">
    <source>
        <dbReference type="ARBA" id="ARBA00004162"/>
    </source>
</evidence>
<keyword evidence="3" id="KW-0812">Transmembrane</keyword>
<sequence>MFNQQKGYVILQWSGDPCIPYPWNWIDCTSESDMRITNLNLSHNLLSGHLPKSLGQYLTRLQLLDLSFNQLSGSLPKSLDNAAQTLTYLNINGTSVLTALPSRLQRKQQDNSLTFSYGTTNPTPTHSHKKNAIIATAVVVPLLVIAVATATALWLKRKKSGGREGFPKFEKREFSYNDLKRITNQFETSIGTGGFGTVYLGFLEDGVQVAVKVHSDSSAQGVKELSAEMIKGLLLGDDDFKLHMNLH</sequence>
<keyword evidence="2" id="KW-0067">ATP-binding</keyword>
<proteinExistence type="predicted"/>
<evidence type="ECO:0000313" key="4">
    <source>
        <dbReference type="EMBL" id="KAJ4745309.1"/>
    </source>
</evidence>
<feature type="transmembrane region" description="Helical" evidence="3">
    <location>
        <begin position="132"/>
        <end position="155"/>
    </location>
</feature>
<dbReference type="GO" id="GO:0016301">
    <property type="term" value="F:kinase activity"/>
    <property type="evidence" value="ECO:0007669"/>
    <property type="project" value="UniProtKB-KW"/>
</dbReference>
<dbReference type="InterPro" id="IPR001611">
    <property type="entry name" value="Leu-rich_rpt"/>
</dbReference>
<keyword evidence="5" id="KW-1185">Reference proteome</keyword>
<gene>
    <name evidence="4" type="ORF">LUZ62_079714</name>
</gene>
<dbReference type="SUPFAM" id="SSF52058">
    <property type="entry name" value="L domain-like"/>
    <property type="match status" value="1"/>
</dbReference>
<feature type="binding site" evidence="2">
    <location>
        <position position="212"/>
    </location>
    <ligand>
        <name>ATP</name>
        <dbReference type="ChEBI" id="CHEBI:30616"/>
    </ligand>
</feature>
<dbReference type="Pfam" id="PF00560">
    <property type="entry name" value="LRR_1"/>
    <property type="match status" value="2"/>
</dbReference>
<name>A0AAV8BQT7_9POAL</name>
<dbReference type="GO" id="GO:0005524">
    <property type="term" value="F:ATP binding"/>
    <property type="evidence" value="ECO:0007669"/>
    <property type="project" value="UniProtKB-UniRule"/>
</dbReference>
<dbReference type="InterPro" id="IPR011009">
    <property type="entry name" value="Kinase-like_dom_sf"/>
</dbReference>
<keyword evidence="4" id="KW-0418">Kinase</keyword>
<keyword evidence="2" id="KW-0547">Nucleotide-binding</keyword>
<evidence type="ECO:0000256" key="3">
    <source>
        <dbReference type="SAM" id="Phobius"/>
    </source>
</evidence>
<dbReference type="Proteomes" id="UP001140206">
    <property type="component" value="Chromosome 5"/>
</dbReference>
<dbReference type="GO" id="GO:0005886">
    <property type="term" value="C:plasma membrane"/>
    <property type="evidence" value="ECO:0007669"/>
    <property type="project" value="UniProtKB-SubCell"/>
</dbReference>
<dbReference type="SUPFAM" id="SSF56112">
    <property type="entry name" value="Protein kinase-like (PK-like)"/>
    <property type="match status" value="1"/>
</dbReference>
<keyword evidence="3" id="KW-0472">Membrane</keyword>
<evidence type="ECO:0000256" key="2">
    <source>
        <dbReference type="PROSITE-ProRule" id="PRU10141"/>
    </source>
</evidence>
<dbReference type="PANTHER" id="PTHR45631">
    <property type="entry name" value="OS07G0107800 PROTEIN-RELATED"/>
    <property type="match status" value="1"/>
</dbReference>
<evidence type="ECO:0000313" key="5">
    <source>
        <dbReference type="Proteomes" id="UP001140206"/>
    </source>
</evidence>
<protein>
    <submittedName>
        <fullName evidence="4">Leucine-rich repeat protein kinase family protein</fullName>
    </submittedName>
</protein>
<dbReference type="Gene3D" id="3.30.200.20">
    <property type="entry name" value="Phosphorylase Kinase, domain 1"/>
    <property type="match status" value="1"/>
</dbReference>
<accession>A0AAV8BQT7</accession>
<dbReference type="Gene3D" id="3.80.10.10">
    <property type="entry name" value="Ribonuclease Inhibitor"/>
    <property type="match status" value="1"/>
</dbReference>
<dbReference type="PROSITE" id="PS00107">
    <property type="entry name" value="PROTEIN_KINASE_ATP"/>
    <property type="match status" value="1"/>
</dbReference>
<dbReference type="InterPro" id="IPR017441">
    <property type="entry name" value="Protein_kinase_ATP_BS"/>
</dbReference>
<comment type="subcellular location">
    <subcellularLocation>
        <location evidence="1">Cell membrane</location>
        <topology evidence="1">Single-pass membrane protein</topology>
    </subcellularLocation>
</comment>
<dbReference type="PANTHER" id="PTHR45631:SF202">
    <property type="entry name" value="SENESCENCE-INDUCED RECEPTOR-LIKE SERINE_THREONINE-PROTEIN KINASE"/>
    <property type="match status" value="1"/>
</dbReference>